<sequence length="184" mass="19379">MSHLPEKSQQILQIHAALIHRVVAACHQRELAAALEPLIKVSEQNGWVALMGAVRQILKGKRDASLMNGLDEEDRIIVEAILNGIRNPASLPDPQAKAEAGAAAPGLAAMIRASASGDAQALQLLANMAEQMSGAGGDMARLAAIMRRLVNGERDAEQLTLGMGAQGQGLVLSILKELEKSGLN</sequence>
<name>A0A6F8VCL0_9PROT</name>
<organism evidence="1 2">
    <name type="scientific">Sulfurimicrobium lacus</name>
    <dbReference type="NCBI Taxonomy" id="2715678"/>
    <lineage>
        <taxon>Bacteria</taxon>
        <taxon>Pseudomonadati</taxon>
        <taxon>Pseudomonadota</taxon>
        <taxon>Betaproteobacteria</taxon>
        <taxon>Nitrosomonadales</taxon>
        <taxon>Sulfuricellaceae</taxon>
        <taxon>Sulfurimicrobium</taxon>
    </lineage>
</organism>
<proteinExistence type="predicted"/>
<dbReference type="Proteomes" id="UP000502260">
    <property type="component" value="Chromosome"/>
</dbReference>
<dbReference type="AlphaFoldDB" id="A0A6F8VCL0"/>
<dbReference type="RefSeq" id="WP_173062301.1">
    <property type="nucleotide sequence ID" value="NZ_AP022853.1"/>
</dbReference>
<accession>A0A6F8VCL0</accession>
<evidence type="ECO:0000313" key="1">
    <source>
        <dbReference type="EMBL" id="BCB26495.1"/>
    </source>
</evidence>
<gene>
    <name evidence="1" type="ORF">SKTS_13810</name>
</gene>
<keyword evidence="2" id="KW-1185">Reference proteome</keyword>
<dbReference type="EMBL" id="AP022853">
    <property type="protein sequence ID" value="BCB26495.1"/>
    <property type="molecule type" value="Genomic_DNA"/>
</dbReference>
<protein>
    <submittedName>
        <fullName evidence="1">Uncharacterized protein</fullName>
    </submittedName>
</protein>
<evidence type="ECO:0000313" key="2">
    <source>
        <dbReference type="Proteomes" id="UP000502260"/>
    </source>
</evidence>
<reference evidence="2" key="1">
    <citation type="submission" date="2020-03" db="EMBL/GenBank/DDBJ databases">
        <title>Complete genome sequence of sulfur-oxidizing bacterium skT11.</title>
        <authorList>
            <person name="Kanda M."/>
            <person name="Kojima H."/>
            <person name="Fukui M."/>
        </authorList>
    </citation>
    <scope>NUCLEOTIDE SEQUENCE [LARGE SCALE GENOMIC DNA]</scope>
    <source>
        <strain evidence="2">skT11</strain>
    </source>
</reference>
<dbReference type="KEGG" id="slac:SKTS_13810"/>